<dbReference type="InterPro" id="IPR055290">
    <property type="entry name" value="At3g26010-like"/>
</dbReference>
<name>A0A162A3U4_DAUCS</name>
<dbReference type="KEGG" id="dcr:108221582"/>
<dbReference type="AlphaFoldDB" id="A0A162A3U4"/>
<feature type="domain" description="F-box" evidence="2">
    <location>
        <begin position="41"/>
        <end position="76"/>
    </location>
</feature>
<dbReference type="NCBIfam" id="TIGR01640">
    <property type="entry name" value="F_box_assoc_1"/>
    <property type="match status" value="1"/>
</dbReference>
<accession>A0A162A3U4</accession>
<evidence type="ECO:0000259" key="3">
    <source>
        <dbReference type="Pfam" id="PF07734"/>
    </source>
</evidence>
<reference evidence="4" key="1">
    <citation type="journal article" date="2016" name="Nat. Genet.">
        <title>A high-quality carrot genome assembly provides new insights into carotenoid accumulation and asterid genome evolution.</title>
        <authorList>
            <person name="Iorizzo M."/>
            <person name="Ellison S."/>
            <person name="Senalik D."/>
            <person name="Zeng P."/>
            <person name="Satapoomin P."/>
            <person name="Huang J."/>
            <person name="Bowman M."/>
            <person name="Iovene M."/>
            <person name="Sanseverino W."/>
            <person name="Cavagnaro P."/>
            <person name="Yildiz M."/>
            <person name="Macko-Podgorni A."/>
            <person name="Moranska E."/>
            <person name="Grzebelus E."/>
            <person name="Grzebelus D."/>
            <person name="Ashrafi H."/>
            <person name="Zheng Z."/>
            <person name="Cheng S."/>
            <person name="Spooner D."/>
            <person name="Van Deynze A."/>
            <person name="Simon P."/>
        </authorList>
    </citation>
    <scope>NUCLEOTIDE SEQUENCE [LARGE SCALE GENOMIC DNA]</scope>
    <source>
        <tissue evidence="4">Leaf</tissue>
    </source>
</reference>
<sequence>MIQIRAKKGRPSKQLPPLSCNPGPKSSSLIIPSAANVASSEDLLFQILLHVPLKPLTSFKSVSKHWLSLITSPHFVRLRGTFYPSPSSLFFRVPCPWRSRTTPEYRFISLDVAGECLIPFKTLDFIPEYCSAREIYVYESCNGLLLCSLQAPQKEKVFCVYNPTTNELATLPPISLEHIVHASRMSLAFDPAKSPYYKVVCLGRRPIFPETFQIMIYSSETRLWKMSGQPFMPPEFSNFSECVYWNGSLHWWDSYYNQSLWEHEPYALYFKVEEEKLEELPMPKNHTEMGYWQDQQCQYPCFCAGCADYSYFGESADSLYFISVNPDYVLIVYELERDYLGWFVKYQVDLSAIPRKFPEINQYNKYCAHAFAILSLVWRGKEEKAGSFVILQIRYKIIRYNLVDQSMEMLYELSPTGYLNDEYDLNSVLLLPYIKSLASV</sequence>
<gene>
    <name evidence="4" type="ORF">DCAR_018082</name>
</gene>
<dbReference type="SUPFAM" id="SSF81383">
    <property type="entry name" value="F-box domain"/>
    <property type="match status" value="1"/>
</dbReference>
<dbReference type="InterPro" id="IPR036047">
    <property type="entry name" value="F-box-like_dom_sf"/>
</dbReference>
<dbReference type="InterPro" id="IPR006527">
    <property type="entry name" value="F-box-assoc_dom_typ1"/>
</dbReference>
<dbReference type="Pfam" id="PF07734">
    <property type="entry name" value="FBA_1"/>
    <property type="match status" value="1"/>
</dbReference>
<dbReference type="EMBL" id="LNRQ01000005">
    <property type="protein sequence ID" value="KZM94840.1"/>
    <property type="molecule type" value="Genomic_DNA"/>
</dbReference>
<feature type="domain" description="F-box associated beta-propeller type 1" evidence="3">
    <location>
        <begin position="128"/>
        <end position="286"/>
    </location>
</feature>
<proteinExistence type="predicted"/>
<dbReference type="Pfam" id="PF00646">
    <property type="entry name" value="F-box"/>
    <property type="match status" value="1"/>
</dbReference>
<dbReference type="PANTHER" id="PTHR35546">
    <property type="entry name" value="F-BOX PROTEIN INTERACTION DOMAIN PROTEIN-RELATED"/>
    <property type="match status" value="1"/>
</dbReference>
<dbReference type="STRING" id="79200.A0A162A3U4"/>
<feature type="region of interest" description="Disordered" evidence="1">
    <location>
        <begin position="1"/>
        <end position="24"/>
    </location>
</feature>
<comment type="caution">
    <text evidence="4">The sequence shown here is derived from an EMBL/GenBank/DDBJ whole genome shotgun (WGS) entry which is preliminary data.</text>
</comment>
<dbReference type="Gramene" id="KZM94840">
    <property type="protein sequence ID" value="KZM94840"/>
    <property type="gene ID" value="DCAR_018082"/>
</dbReference>
<dbReference type="OMA" id="PAKNEYH"/>
<evidence type="ECO:0000313" key="4">
    <source>
        <dbReference type="EMBL" id="KZM94840.1"/>
    </source>
</evidence>
<feature type="compositionally biased region" description="Basic residues" evidence="1">
    <location>
        <begin position="1"/>
        <end position="11"/>
    </location>
</feature>
<organism evidence="4">
    <name type="scientific">Daucus carota subsp. sativus</name>
    <name type="common">Carrot</name>
    <dbReference type="NCBI Taxonomy" id="79200"/>
    <lineage>
        <taxon>Eukaryota</taxon>
        <taxon>Viridiplantae</taxon>
        <taxon>Streptophyta</taxon>
        <taxon>Embryophyta</taxon>
        <taxon>Tracheophyta</taxon>
        <taxon>Spermatophyta</taxon>
        <taxon>Magnoliopsida</taxon>
        <taxon>eudicotyledons</taxon>
        <taxon>Gunneridae</taxon>
        <taxon>Pentapetalae</taxon>
        <taxon>asterids</taxon>
        <taxon>campanulids</taxon>
        <taxon>Apiales</taxon>
        <taxon>Apiaceae</taxon>
        <taxon>Apioideae</taxon>
        <taxon>Scandiceae</taxon>
        <taxon>Daucinae</taxon>
        <taxon>Daucus</taxon>
        <taxon>Daucus sect. Daucus</taxon>
    </lineage>
</organism>
<dbReference type="OrthoDB" id="605328at2759"/>
<evidence type="ECO:0000256" key="1">
    <source>
        <dbReference type="SAM" id="MobiDB-lite"/>
    </source>
</evidence>
<evidence type="ECO:0000259" key="2">
    <source>
        <dbReference type="Pfam" id="PF00646"/>
    </source>
</evidence>
<dbReference type="InterPro" id="IPR001810">
    <property type="entry name" value="F-box_dom"/>
</dbReference>
<dbReference type="PANTHER" id="PTHR35546:SF115">
    <property type="entry name" value="F-BOX DOMAIN-CONTAINING PROTEIN"/>
    <property type="match status" value="1"/>
</dbReference>
<dbReference type="InterPro" id="IPR017451">
    <property type="entry name" value="F-box-assoc_interact_dom"/>
</dbReference>
<protein>
    <submittedName>
        <fullName evidence="4">Uncharacterized protein</fullName>
    </submittedName>
</protein>